<evidence type="ECO:0008006" key="4">
    <source>
        <dbReference type="Google" id="ProtNLM"/>
    </source>
</evidence>
<dbReference type="PROSITE" id="PS51257">
    <property type="entry name" value="PROKAR_LIPOPROTEIN"/>
    <property type="match status" value="1"/>
</dbReference>
<comment type="caution">
    <text evidence="2">The sequence shown here is derived from an EMBL/GenBank/DDBJ whole genome shotgun (WGS) entry which is preliminary data.</text>
</comment>
<keyword evidence="1" id="KW-0732">Signal</keyword>
<reference evidence="2 3" key="1">
    <citation type="submission" date="2006-02" db="EMBL/GenBank/DDBJ databases">
        <authorList>
            <person name="Amann R."/>
            <person name="Ferriera S."/>
            <person name="Johnson J."/>
            <person name="Kravitz S."/>
            <person name="Halpern A."/>
            <person name="Remington K."/>
            <person name="Beeson K."/>
            <person name="Tran B."/>
            <person name="Rogers Y.-H."/>
            <person name="Friedman R."/>
            <person name="Venter J.C."/>
        </authorList>
    </citation>
    <scope>NUCLEOTIDE SEQUENCE [LARGE SCALE GENOMIC DNA]</scope>
    <source>
        <strain evidence="2 3">DSM 3645</strain>
    </source>
</reference>
<dbReference type="HOGENOM" id="CLU_113730_1_2_0"/>
<sequence length="148" mass="15689">MKVENRFARLACLIVLSLSVSLIASVLGCGAKKGKGTPETAPVYGVVNFRGAPLPEGIVKLHPDNATAHPATGMIQADGSFEVTTYSHHDGAVLGKHKVTVMVQPHLDGSSPDPPIQVPKAYHDVSTTPIEVEIMNDSKNSLVLEIEN</sequence>
<evidence type="ECO:0000256" key="1">
    <source>
        <dbReference type="SAM" id="SignalP"/>
    </source>
</evidence>
<name>A3ZZJ0_9BACT</name>
<gene>
    <name evidence="2" type="ORF">DSM3645_18651</name>
</gene>
<protein>
    <recommendedName>
        <fullName evidence="4">Carboxypeptidase regulatory-like domain-containing protein</fullName>
    </recommendedName>
</protein>
<evidence type="ECO:0000313" key="3">
    <source>
        <dbReference type="Proteomes" id="UP000004358"/>
    </source>
</evidence>
<organism evidence="2 3">
    <name type="scientific">Blastopirellula marina DSM 3645</name>
    <dbReference type="NCBI Taxonomy" id="314230"/>
    <lineage>
        <taxon>Bacteria</taxon>
        <taxon>Pseudomonadati</taxon>
        <taxon>Planctomycetota</taxon>
        <taxon>Planctomycetia</taxon>
        <taxon>Pirellulales</taxon>
        <taxon>Pirellulaceae</taxon>
        <taxon>Blastopirellula</taxon>
    </lineage>
</organism>
<accession>A3ZZJ0</accession>
<dbReference type="RefSeq" id="WP_002651688.1">
    <property type="nucleotide sequence ID" value="NZ_CH672376.1"/>
</dbReference>
<feature type="signal peptide" evidence="1">
    <location>
        <begin position="1"/>
        <end position="24"/>
    </location>
</feature>
<evidence type="ECO:0000313" key="2">
    <source>
        <dbReference type="EMBL" id="EAQ78069.1"/>
    </source>
</evidence>
<dbReference type="AlphaFoldDB" id="A3ZZJ0"/>
<dbReference type="Proteomes" id="UP000004358">
    <property type="component" value="Unassembled WGS sequence"/>
</dbReference>
<dbReference type="OrthoDB" id="287810at2"/>
<dbReference type="eggNOG" id="ENOG5034APC">
    <property type="taxonomic scope" value="Bacteria"/>
</dbReference>
<feature type="chain" id="PRO_5002665447" description="Carboxypeptidase regulatory-like domain-containing protein" evidence="1">
    <location>
        <begin position="25"/>
        <end position="148"/>
    </location>
</feature>
<proteinExistence type="predicted"/>
<dbReference type="EMBL" id="AANZ01000024">
    <property type="protein sequence ID" value="EAQ78069.1"/>
    <property type="molecule type" value="Genomic_DNA"/>
</dbReference>
<dbReference type="STRING" id="314230.DSM3645_18651"/>